<dbReference type="PANTHER" id="PTHR10196:SF57">
    <property type="entry name" value="XYLULOSE KINASE"/>
    <property type="match status" value="1"/>
</dbReference>
<dbReference type="GO" id="GO:0005524">
    <property type="term" value="F:ATP binding"/>
    <property type="evidence" value="ECO:0007669"/>
    <property type="project" value="UniProtKB-KW"/>
</dbReference>
<feature type="domain" description="Carbohydrate kinase FGGY N-terminal" evidence="5">
    <location>
        <begin position="134"/>
        <end position="288"/>
    </location>
</feature>
<dbReference type="Gene3D" id="3.30.420.40">
    <property type="match status" value="2"/>
</dbReference>
<dbReference type="GO" id="GO:0042732">
    <property type="term" value="P:D-xylose metabolic process"/>
    <property type="evidence" value="ECO:0007669"/>
    <property type="project" value="UniProtKB-UniRule"/>
</dbReference>
<evidence type="ECO:0000256" key="4">
    <source>
        <dbReference type="RuleBase" id="RU367058"/>
    </source>
</evidence>
<protein>
    <recommendedName>
        <fullName evidence="4">Xylulose kinase</fullName>
        <ecNumber evidence="4">2.7.1.17</ecNumber>
    </recommendedName>
</protein>
<keyword evidence="2 4" id="KW-0808">Transferase</keyword>
<comment type="function">
    <text evidence="4">Phosphorylates D-xylulose to produce D-xylulose 5-phosphate, a molecule that may play an important role in the regulation of glucose metabolism and lipogenesis.</text>
</comment>
<dbReference type="InterPro" id="IPR042024">
    <property type="entry name" value="D-XK_euk"/>
</dbReference>
<gene>
    <name evidence="7" type="ORF">PMAYCL1PPCAC_12125</name>
</gene>
<dbReference type="EC" id="2.7.1.17" evidence="4"/>
<reference evidence="8" key="1">
    <citation type="submission" date="2022-10" db="EMBL/GenBank/DDBJ databases">
        <title>Genome assembly of Pristionchus species.</title>
        <authorList>
            <person name="Yoshida K."/>
            <person name="Sommer R.J."/>
        </authorList>
    </citation>
    <scope>NUCLEOTIDE SEQUENCE [LARGE SCALE GENOMIC DNA]</scope>
    <source>
        <strain evidence="8">RS5460</strain>
    </source>
</reference>
<dbReference type="AlphaFoldDB" id="A0AAN5CE01"/>
<evidence type="ECO:0000259" key="6">
    <source>
        <dbReference type="Pfam" id="PF02782"/>
    </source>
</evidence>
<keyword evidence="4" id="KW-0067">ATP-binding</keyword>
<proteinExistence type="inferred from homology"/>
<organism evidence="7 8">
    <name type="scientific">Pristionchus mayeri</name>
    <dbReference type="NCBI Taxonomy" id="1317129"/>
    <lineage>
        <taxon>Eukaryota</taxon>
        <taxon>Metazoa</taxon>
        <taxon>Ecdysozoa</taxon>
        <taxon>Nematoda</taxon>
        <taxon>Chromadorea</taxon>
        <taxon>Rhabditida</taxon>
        <taxon>Rhabditina</taxon>
        <taxon>Diplogasteromorpha</taxon>
        <taxon>Diplogasteroidea</taxon>
        <taxon>Neodiplogasteridae</taxon>
        <taxon>Pristionchus</taxon>
    </lineage>
</organism>
<dbReference type="Pfam" id="PF02782">
    <property type="entry name" value="FGGY_C"/>
    <property type="match status" value="1"/>
</dbReference>
<keyword evidence="4" id="KW-0547">Nucleotide-binding</keyword>
<dbReference type="EMBL" id="BTRK01000003">
    <property type="protein sequence ID" value="GMR41930.1"/>
    <property type="molecule type" value="Genomic_DNA"/>
</dbReference>
<feature type="domain" description="Carbohydrate kinase FGGY C-terminal" evidence="6">
    <location>
        <begin position="406"/>
        <end position="476"/>
    </location>
</feature>
<comment type="caution">
    <text evidence="7">The sequence shown here is derived from an EMBL/GenBank/DDBJ whole genome shotgun (WGS) entry which is preliminary data.</text>
</comment>
<dbReference type="CDD" id="cd07776">
    <property type="entry name" value="ASKHA_NBD_FGGY_SpXK-like"/>
    <property type="match status" value="1"/>
</dbReference>
<keyword evidence="4" id="KW-0119">Carbohydrate metabolism</keyword>
<dbReference type="SUPFAM" id="SSF53067">
    <property type="entry name" value="Actin-like ATPase domain"/>
    <property type="match status" value="2"/>
</dbReference>
<evidence type="ECO:0000256" key="1">
    <source>
        <dbReference type="ARBA" id="ARBA00009156"/>
    </source>
</evidence>
<feature type="non-terminal residue" evidence="7">
    <location>
        <position position="524"/>
    </location>
</feature>
<dbReference type="InterPro" id="IPR018484">
    <property type="entry name" value="FGGY_N"/>
</dbReference>
<evidence type="ECO:0000256" key="2">
    <source>
        <dbReference type="ARBA" id="ARBA00022679"/>
    </source>
</evidence>
<keyword evidence="4" id="KW-0859">Xylose metabolism</keyword>
<comment type="catalytic activity">
    <reaction evidence="4">
        <text>D-xylulose + ATP = D-xylulose 5-phosphate + ADP + H(+)</text>
        <dbReference type="Rhea" id="RHEA:10964"/>
        <dbReference type="ChEBI" id="CHEBI:15378"/>
        <dbReference type="ChEBI" id="CHEBI:17140"/>
        <dbReference type="ChEBI" id="CHEBI:30616"/>
        <dbReference type="ChEBI" id="CHEBI:57737"/>
        <dbReference type="ChEBI" id="CHEBI:456216"/>
        <dbReference type="EC" id="2.7.1.17"/>
    </reaction>
</comment>
<dbReference type="PANTHER" id="PTHR10196">
    <property type="entry name" value="SUGAR KINASE"/>
    <property type="match status" value="1"/>
</dbReference>
<keyword evidence="8" id="KW-1185">Reference proteome</keyword>
<evidence type="ECO:0000313" key="7">
    <source>
        <dbReference type="EMBL" id="GMR41930.1"/>
    </source>
</evidence>
<evidence type="ECO:0000256" key="3">
    <source>
        <dbReference type="ARBA" id="ARBA00022777"/>
    </source>
</evidence>
<dbReference type="GO" id="GO:0005997">
    <property type="term" value="P:xylulose metabolic process"/>
    <property type="evidence" value="ECO:0007669"/>
    <property type="project" value="UniProtKB-UniRule"/>
</dbReference>
<evidence type="ECO:0000259" key="5">
    <source>
        <dbReference type="Pfam" id="PF00370"/>
    </source>
</evidence>
<accession>A0AAN5CE01</accession>
<keyword evidence="3 4" id="KW-0418">Kinase</keyword>
<sequence>MPRSLFLGLDLSTQQLKAVIIDDSQTLIHTESVNFSREFTRFGTMDGVIRDLSFPSRIFTPVSLWLASLDLLLHRLSLHSHFSLNEIVAISGTAQQHGTVYWNGKEKTNLERLAEMSGMSLEEALKGSFSKEECPIWLDSSTTEFVDKFDSEIPNLNGITGSRAYHRFSGMQIAKIFKYEREIYDATSRISLISSLIPSILTGTVSPIDLSDACGMNLLDIQSLDWSPLCLSVALDTQEEGLISDLRCKLGRPVPSSTNLGVISGYFVSRFSFSPLCSIISFTGDNLSSLADLSLSEGDVLLSLGTSDTAIFCTSSFIPLKRGHVFIHPTNPHQFVTLICYKNGSLTRERIRERCRLSWDGVSDELKKTPIGNDGAIGIYFDMDEIEPRVRAGDYRWNEEGERVESFSPSRDMRAVLESQCLHLRSNCPREINRVILTGGASNNTDIRQMMSDVFGKEVFTAPVADSAAQGGAKRARYVYNSPDVPYSAYCTPNLTLVARPIPENVATYSQLLTIYQKREASLL</sequence>
<dbReference type="InterPro" id="IPR043129">
    <property type="entry name" value="ATPase_NBD"/>
</dbReference>
<evidence type="ECO:0000313" key="8">
    <source>
        <dbReference type="Proteomes" id="UP001328107"/>
    </source>
</evidence>
<comment type="similarity">
    <text evidence="1 4">Belongs to the FGGY kinase family.</text>
</comment>
<dbReference type="GO" id="GO:0005829">
    <property type="term" value="C:cytosol"/>
    <property type="evidence" value="ECO:0007669"/>
    <property type="project" value="TreeGrafter"/>
</dbReference>
<dbReference type="Pfam" id="PF00370">
    <property type="entry name" value="FGGY_N"/>
    <property type="match status" value="1"/>
</dbReference>
<dbReference type="Proteomes" id="UP001328107">
    <property type="component" value="Unassembled WGS sequence"/>
</dbReference>
<name>A0AAN5CE01_9BILA</name>
<dbReference type="InterPro" id="IPR018485">
    <property type="entry name" value="FGGY_C"/>
</dbReference>
<dbReference type="GO" id="GO:0004856">
    <property type="term" value="F:D-xylulokinase activity"/>
    <property type="evidence" value="ECO:0007669"/>
    <property type="project" value="UniProtKB-UniRule"/>
</dbReference>